<evidence type="ECO:0000313" key="1">
    <source>
        <dbReference type="EMBL" id="PWE16752.1"/>
    </source>
</evidence>
<dbReference type="Proteomes" id="UP000245168">
    <property type="component" value="Unassembled WGS sequence"/>
</dbReference>
<accession>A0A2U2BRY9</accession>
<comment type="caution">
    <text evidence="1">The sequence shown here is derived from an EMBL/GenBank/DDBJ whole genome shotgun (WGS) entry which is preliminary data.</text>
</comment>
<protein>
    <submittedName>
        <fullName evidence="1">Uncharacterized protein</fullName>
    </submittedName>
</protein>
<evidence type="ECO:0000313" key="2">
    <source>
        <dbReference type="Proteomes" id="UP000245168"/>
    </source>
</evidence>
<reference evidence="2" key="1">
    <citation type="submission" date="2018-05" db="EMBL/GenBank/DDBJ databases">
        <authorList>
            <person name="Liu B.-T."/>
        </authorList>
    </citation>
    <scope>NUCLEOTIDE SEQUENCE [LARGE SCALE GENOMIC DNA]</scope>
    <source>
        <strain evidence="2">WD6-1</strain>
    </source>
</reference>
<keyword evidence="2" id="KW-1185">Reference proteome</keyword>
<dbReference type="EMBL" id="QEXV01000005">
    <property type="protein sequence ID" value="PWE16752.1"/>
    <property type="molecule type" value="Genomic_DNA"/>
</dbReference>
<proteinExistence type="predicted"/>
<sequence>MRSHLFFAVHPDTVPVNLKGYRVSVGLFRNRERGQSNLERVSVQTLNLADQIVRNNEWLDLEFALIRHVKEICVPTGSDHFGLVRTRNSNQELIA</sequence>
<gene>
    <name evidence="1" type="ORF">DDZ18_11165</name>
</gene>
<dbReference type="AlphaFoldDB" id="A0A2U2BRY9"/>
<name>A0A2U2BRY9_9PROT</name>
<organism evidence="1 2">
    <name type="scientific">Marinicauda salina</name>
    <dbReference type="NCBI Taxonomy" id="2135793"/>
    <lineage>
        <taxon>Bacteria</taxon>
        <taxon>Pseudomonadati</taxon>
        <taxon>Pseudomonadota</taxon>
        <taxon>Alphaproteobacteria</taxon>
        <taxon>Maricaulales</taxon>
        <taxon>Maricaulaceae</taxon>
        <taxon>Marinicauda</taxon>
    </lineage>
</organism>